<name>A0A124E284_MYCCR</name>
<dbReference type="AlphaFoldDB" id="A0A124E284"/>
<reference evidence="2" key="2">
    <citation type="submission" date="2016-02" db="EMBL/GenBank/DDBJ databases">
        <title>Draft genome sequence of five rapidly growing Mycobacterium species.</title>
        <authorList>
            <person name="Katahira K."/>
            <person name="Gotou Y."/>
            <person name="Iida K."/>
            <person name="Ogura Y."/>
            <person name="Hayashi T."/>
        </authorList>
    </citation>
    <scope>NUCLEOTIDE SEQUENCE [LARGE SCALE GENOMIC DNA]</scope>
    <source>
        <strain evidence="2">JCM15298</strain>
    </source>
</reference>
<protein>
    <submittedName>
        <fullName evidence="1">Uncharacterized protein</fullName>
    </submittedName>
</protein>
<accession>A0A124E284</accession>
<evidence type="ECO:0000313" key="1">
    <source>
        <dbReference type="EMBL" id="GAS96018.1"/>
    </source>
</evidence>
<dbReference type="EMBL" id="BCSY01000046">
    <property type="protein sequence ID" value="GAS96018.1"/>
    <property type="molecule type" value="Genomic_DNA"/>
</dbReference>
<gene>
    <name evidence="1" type="ORF">RMCC_2984</name>
</gene>
<proteinExistence type="predicted"/>
<reference evidence="2" key="1">
    <citation type="journal article" date="2016" name="Genome Announc.">
        <title>Draft Genome Sequences of Five Rapidly Growing Mycobacterium Species, M. thermoresistibile, M. fortuitum subsp. acetamidolyticum, M. canariasense, M. brisbanense, and M. novocastrense.</title>
        <authorList>
            <person name="Katahira K."/>
            <person name="Ogura Y."/>
            <person name="Gotoh Y."/>
            <person name="Hayashi T."/>
        </authorList>
    </citation>
    <scope>NUCLEOTIDE SEQUENCE [LARGE SCALE GENOMIC DNA]</scope>
    <source>
        <strain evidence="2">JCM15298</strain>
    </source>
</reference>
<comment type="caution">
    <text evidence="1">The sequence shown here is derived from an EMBL/GenBank/DDBJ whole genome shotgun (WGS) entry which is preliminary data.</text>
</comment>
<sequence length="60" mass="7030">MIDMTSLAIRLPHPSIHLVSDAARATTAKLHAAYERREHHECKRYEFLEDALLSREMKRL</sequence>
<dbReference type="RefSeq" id="WP_062657113.1">
    <property type="nucleotide sequence ID" value="NZ_BCSY01000046.1"/>
</dbReference>
<keyword evidence="2" id="KW-1185">Reference proteome</keyword>
<dbReference type="Proteomes" id="UP000069443">
    <property type="component" value="Unassembled WGS sequence"/>
</dbReference>
<organism evidence="1 2">
    <name type="scientific">Mycolicibacterium canariasense</name>
    <name type="common">Mycobacterium canariasense</name>
    <dbReference type="NCBI Taxonomy" id="228230"/>
    <lineage>
        <taxon>Bacteria</taxon>
        <taxon>Bacillati</taxon>
        <taxon>Actinomycetota</taxon>
        <taxon>Actinomycetes</taxon>
        <taxon>Mycobacteriales</taxon>
        <taxon>Mycobacteriaceae</taxon>
        <taxon>Mycolicibacterium</taxon>
    </lineage>
</organism>
<dbReference type="STRING" id="228230.RMCC_2984"/>
<evidence type="ECO:0000313" key="2">
    <source>
        <dbReference type="Proteomes" id="UP000069443"/>
    </source>
</evidence>